<protein>
    <submittedName>
        <fullName evidence="1">Putative coat protein</fullName>
    </submittedName>
</protein>
<keyword evidence="2" id="KW-1185">Reference proteome</keyword>
<dbReference type="RefSeq" id="WP_093046597.1">
    <property type="nucleotide sequence ID" value="NZ_FNQR01000023.1"/>
</dbReference>
<dbReference type="Proteomes" id="UP000198584">
    <property type="component" value="Unassembled WGS sequence"/>
</dbReference>
<dbReference type="Pfam" id="PF14071">
    <property type="entry name" value="YlbD_coat"/>
    <property type="match status" value="1"/>
</dbReference>
<reference evidence="1 2" key="1">
    <citation type="submission" date="2016-10" db="EMBL/GenBank/DDBJ databases">
        <authorList>
            <person name="de Groot N.N."/>
        </authorList>
    </citation>
    <scope>NUCLEOTIDE SEQUENCE [LARGE SCALE GENOMIC DNA]</scope>
    <source>
        <strain evidence="1 2">CCM7597</strain>
    </source>
</reference>
<accession>A0A1H4H7R7</accession>
<dbReference type="InterPro" id="IPR025953">
    <property type="entry name" value="YlbD_coat"/>
</dbReference>
<dbReference type="AlphaFoldDB" id="A0A1H4H7R7"/>
<dbReference type="OrthoDB" id="1655540at2"/>
<keyword evidence="1" id="KW-0946">Virion</keyword>
<dbReference type="EMBL" id="FNQR01000023">
    <property type="protein sequence ID" value="SEB17112.1"/>
    <property type="molecule type" value="Genomic_DNA"/>
</dbReference>
<evidence type="ECO:0000313" key="1">
    <source>
        <dbReference type="EMBL" id="SEB17112.1"/>
    </source>
</evidence>
<proteinExistence type="predicted"/>
<name>A0A1H4H7R7_9BACI</name>
<evidence type="ECO:0000313" key="2">
    <source>
        <dbReference type="Proteomes" id="UP000198584"/>
    </source>
</evidence>
<sequence length="130" mass="15407">MDRNKLHPSVEQFRNFVNDHPKLKSELRNDRKKLQEYYEKWLLLGEDDPIFDDYRTADGEGETKNKSSDKKEWMNQFVQMVDQVNWDNINGHIHHLNGALGNLQTLVKQFQEMKSSSKGNHSNNFPFLKD</sequence>
<dbReference type="STRING" id="571932.SAMN05421743_1237"/>
<organism evidence="1 2">
    <name type="scientific">Thalassobacillus cyri</name>
    <dbReference type="NCBI Taxonomy" id="571932"/>
    <lineage>
        <taxon>Bacteria</taxon>
        <taxon>Bacillati</taxon>
        <taxon>Bacillota</taxon>
        <taxon>Bacilli</taxon>
        <taxon>Bacillales</taxon>
        <taxon>Bacillaceae</taxon>
        <taxon>Thalassobacillus</taxon>
    </lineage>
</organism>
<gene>
    <name evidence="1" type="ORF">SAMN05421743_1237</name>
</gene>
<keyword evidence="1" id="KW-0167">Capsid protein</keyword>